<dbReference type="AlphaFoldDB" id="A0A9P5N5E1"/>
<feature type="domain" description="DUF6535" evidence="3">
    <location>
        <begin position="83"/>
        <end position="270"/>
    </location>
</feature>
<accession>A0A9P5N5E1</accession>
<feature type="transmembrane region" description="Helical" evidence="2">
    <location>
        <begin position="248"/>
        <end position="269"/>
    </location>
</feature>
<organism evidence="4 5">
    <name type="scientific">Russula ochroleuca</name>
    <dbReference type="NCBI Taxonomy" id="152965"/>
    <lineage>
        <taxon>Eukaryota</taxon>
        <taxon>Fungi</taxon>
        <taxon>Dikarya</taxon>
        <taxon>Basidiomycota</taxon>
        <taxon>Agaricomycotina</taxon>
        <taxon>Agaricomycetes</taxon>
        <taxon>Russulales</taxon>
        <taxon>Russulaceae</taxon>
        <taxon>Russula</taxon>
    </lineage>
</organism>
<proteinExistence type="predicted"/>
<keyword evidence="2" id="KW-1133">Transmembrane helix</keyword>
<dbReference type="EMBL" id="WHVB01000001">
    <property type="protein sequence ID" value="KAF8486898.1"/>
    <property type="molecule type" value="Genomic_DNA"/>
</dbReference>
<keyword evidence="5" id="KW-1185">Reference proteome</keyword>
<feature type="compositionally biased region" description="Basic and acidic residues" evidence="1">
    <location>
        <begin position="25"/>
        <end position="36"/>
    </location>
</feature>
<evidence type="ECO:0000256" key="2">
    <source>
        <dbReference type="SAM" id="Phobius"/>
    </source>
</evidence>
<evidence type="ECO:0000256" key="1">
    <source>
        <dbReference type="SAM" id="MobiDB-lite"/>
    </source>
</evidence>
<gene>
    <name evidence="4" type="ORF">DFH94DRAFT_621768</name>
</gene>
<evidence type="ECO:0000259" key="3">
    <source>
        <dbReference type="Pfam" id="PF20153"/>
    </source>
</evidence>
<comment type="caution">
    <text evidence="4">The sequence shown here is derived from an EMBL/GenBank/DDBJ whole genome shotgun (WGS) entry which is preliminary data.</text>
</comment>
<protein>
    <recommendedName>
        <fullName evidence="3">DUF6535 domain-containing protein</fullName>
    </recommendedName>
</protein>
<evidence type="ECO:0000313" key="5">
    <source>
        <dbReference type="Proteomes" id="UP000759537"/>
    </source>
</evidence>
<dbReference type="InterPro" id="IPR045338">
    <property type="entry name" value="DUF6535"/>
</dbReference>
<feature type="transmembrane region" description="Helical" evidence="2">
    <location>
        <begin position="187"/>
        <end position="210"/>
    </location>
</feature>
<evidence type="ECO:0000313" key="4">
    <source>
        <dbReference type="EMBL" id="KAF8486898.1"/>
    </source>
</evidence>
<reference evidence="4" key="1">
    <citation type="submission" date="2019-10" db="EMBL/GenBank/DDBJ databases">
        <authorList>
            <consortium name="DOE Joint Genome Institute"/>
            <person name="Kuo A."/>
            <person name="Miyauchi S."/>
            <person name="Kiss E."/>
            <person name="Drula E."/>
            <person name="Kohler A."/>
            <person name="Sanchez-Garcia M."/>
            <person name="Andreopoulos B."/>
            <person name="Barry K.W."/>
            <person name="Bonito G."/>
            <person name="Buee M."/>
            <person name="Carver A."/>
            <person name="Chen C."/>
            <person name="Cichocki N."/>
            <person name="Clum A."/>
            <person name="Culley D."/>
            <person name="Crous P.W."/>
            <person name="Fauchery L."/>
            <person name="Girlanda M."/>
            <person name="Hayes R."/>
            <person name="Keri Z."/>
            <person name="LaButti K."/>
            <person name="Lipzen A."/>
            <person name="Lombard V."/>
            <person name="Magnuson J."/>
            <person name="Maillard F."/>
            <person name="Morin E."/>
            <person name="Murat C."/>
            <person name="Nolan M."/>
            <person name="Ohm R."/>
            <person name="Pangilinan J."/>
            <person name="Pereira M."/>
            <person name="Perotto S."/>
            <person name="Peter M."/>
            <person name="Riley R."/>
            <person name="Sitrit Y."/>
            <person name="Stielow B."/>
            <person name="Szollosi G."/>
            <person name="Zifcakova L."/>
            <person name="Stursova M."/>
            <person name="Spatafora J.W."/>
            <person name="Tedersoo L."/>
            <person name="Vaario L.-M."/>
            <person name="Yamada A."/>
            <person name="Yan M."/>
            <person name="Wang P."/>
            <person name="Xu J."/>
            <person name="Bruns T."/>
            <person name="Baldrian P."/>
            <person name="Vilgalys R."/>
            <person name="Henrissat B."/>
            <person name="Grigoriev I.V."/>
            <person name="Hibbett D."/>
            <person name="Nagy L.G."/>
            <person name="Martin F.M."/>
        </authorList>
    </citation>
    <scope>NUCLEOTIDE SEQUENCE</scope>
    <source>
        <strain evidence="4">Prilba</strain>
    </source>
</reference>
<feature type="region of interest" description="Disordered" evidence="1">
    <location>
        <begin position="19"/>
        <end position="59"/>
    </location>
</feature>
<name>A0A9P5N5E1_9AGAM</name>
<dbReference type="Pfam" id="PF20153">
    <property type="entry name" value="DUF6535"/>
    <property type="match status" value="1"/>
</dbReference>
<keyword evidence="2" id="KW-0472">Membrane</keyword>
<sequence>MRVQQVRLAGSHRLQFDESVVVEDAGEKDGSEKPSEKPAPAVAVESDGHDGHPSEAPIGPIVLSDKREAHDAEEYDERAAKFWSVYVEEAESHDKALVETWKDDMEGIIIFAGLYSASLTAFLVESYKNLAPDPNQVNTYYSRQSVVLLAQISAQLAASGSPIPSTVNIPPPYPDFQAKKSDVRINIFWFMSLIFSLTAVLSATLVQQWVRDYMHVFQRYNHPLKRARIRQFLYEGAETWYMPVVVDVVPALIHISLFLFFIGLADFLFNLNTSTATATTITIVICVVLYLWSIIAPVHDPQSPYQSPLS</sequence>
<reference evidence="4" key="2">
    <citation type="journal article" date="2020" name="Nat. Commun.">
        <title>Large-scale genome sequencing of mycorrhizal fungi provides insights into the early evolution of symbiotic traits.</title>
        <authorList>
            <person name="Miyauchi S."/>
            <person name="Kiss E."/>
            <person name="Kuo A."/>
            <person name="Drula E."/>
            <person name="Kohler A."/>
            <person name="Sanchez-Garcia M."/>
            <person name="Morin E."/>
            <person name="Andreopoulos B."/>
            <person name="Barry K.W."/>
            <person name="Bonito G."/>
            <person name="Buee M."/>
            <person name="Carver A."/>
            <person name="Chen C."/>
            <person name="Cichocki N."/>
            <person name="Clum A."/>
            <person name="Culley D."/>
            <person name="Crous P.W."/>
            <person name="Fauchery L."/>
            <person name="Girlanda M."/>
            <person name="Hayes R.D."/>
            <person name="Keri Z."/>
            <person name="LaButti K."/>
            <person name="Lipzen A."/>
            <person name="Lombard V."/>
            <person name="Magnuson J."/>
            <person name="Maillard F."/>
            <person name="Murat C."/>
            <person name="Nolan M."/>
            <person name="Ohm R.A."/>
            <person name="Pangilinan J."/>
            <person name="Pereira M.F."/>
            <person name="Perotto S."/>
            <person name="Peter M."/>
            <person name="Pfister S."/>
            <person name="Riley R."/>
            <person name="Sitrit Y."/>
            <person name="Stielow J.B."/>
            <person name="Szollosi G."/>
            <person name="Zifcakova L."/>
            <person name="Stursova M."/>
            <person name="Spatafora J.W."/>
            <person name="Tedersoo L."/>
            <person name="Vaario L.M."/>
            <person name="Yamada A."/>
            <person name="Yan M."/>
            <person name="Wang P."/>
            <person name="Xu J."/>
            <person name="Bruns T."/>
            <person name="Baldrian P."/>
            <person name="Vilgalys R."/>
            <person name="Dunand C."/>
            <person name="Henrissat B."/>
            <person name="Grigoriev I.V."/>
            <person name="Hibbett D."/>
            <person name="Nagy L.G."/>
            <person name="Martin F.M."/>
        </authorList>
    </citation>
    <scope>NUCLEOTIDE SEQUENCE</scope>
    <source>
        <strain evidence="4">Prilba</strain>
    </source>
</reference>
<feature type="transmembrane region" description="Helical" evidence="2">
    <location>
        <begin position="276"/>
        <end position="295"/>
    </location>
</feature>
<dbReference type="Proteomes" id="UP000759537">
    <property type="component" value="Unassembled WGS sequence"/>
</dbReference>
<keyword evidence="2" id="KW-0812">Transmembrane</keyword>
<dbReference type="OrthoDB" id="3219854at2759"/>
<feature type="non-terminal residue" evidence="4">
    <location>
        <position position="310"/>
    </location>
</feature>